<sequence length="280" mass="31267">MARSGMDMKMAKTCYHSHLIPQISFRCYICQNGGVTLVIKGAEIISKKAYVGEKRKKGNVEAKKETVKKKVVAAERQVSVKKGKQKLIEGSLVSFKEGKKDNLIYCSSTFSPTTVVARKAPIFKHWSTELLKKRQVEEQKNGGFGQLPILEVLDNGNDVPEESVKDNEEINREKDVEKAVDQDVDKPEDVEKEIEFGNNELVNDELGSGNTECENDNDSGKKEVEKNTKDLIKGTVDSQSETSIFDSQPEDSQPEAQDSQPGMEIRAEIQEENVEPVKSN</sequence>
<feature type="compositionally biased region" description="Basic and acidic residues" evidence="1">
    <location>
        <begin position="218"/>
        <end position="232"/>
    </location>
</feature>
<feature type="compositionally biased region" description="Basic and acidic residues" evidence="1">
    <location>
        <begin position="162"/>
        <end position="195"/>
    </location>
</feature>
<keyword evidence="3" id="KW-1185">Reference proteome</keyword>
<feature type="region of interest" description="Disordered" evidence="1">
    <location>
        <begin position="157"/>
        <end position="280"/>
    </location>
</feature>
<gene>
    <name evidence="2" type="ORF">Tco_0861686</name>
</gene>
<evidence type="ECO:0000313" key="3">
    <source>
        <dbReference type="Proteomes" id="UP001151760"/>
    </source>
</evidence>
<protein>
    <submittedName>
        <fullName evidence="2">Uncharacterized protein</fullName>
    </submittedName>
</protein>
<name>A0ABQ5BK76_9ASTR</name>
<feature type="compositionally biased region" description="Polar residues" evidence="1">
    <location>
        <begin position="236"/>
        <end position="247"/>
    </location>
</feature>
<organism evidence="2 3">
    <name type="scientific">Tanacetum coccineum</name>
    <dbReference type="NCBI Taxonomy" id="301880"/>
    <lineage>
        <taxon>Eukaryota</taxon>
        <taxon>Viridiplantae</taxon>
        <taxon>Streptophyta</taxon>
        <taxon>Embryophyta</taxon>
        <taxon>Tracheophyta</taxon>
        <taxon>Spermatophyta</taxon>
        <taxon>Magnoliopsida</taxon>
        <taxon>eudicotyledons</taxon>
        <taxon>Gunneridae</taxon>
        <taxon>Pentapetalae</taxon>
        <taxon>asterids</taxon>
        <taxon>campanulids</taxon>
        <taxon>Asterales</taxon>
        <taxon>Asteraceae</taxon>
        <taxon>Asteroideae</taxon>
        <taxon>Anthemideae</taxon>
        <taxon>Anthemidinae</taxon>
        <taxon>Tanacetum</taxon>
    </lineage>
</organism>
<reference evidence="2" key="2">
    <citation type="submission" date="2022-01" db="EMBL/GenBank/DDBJ databases">
        <authorList>
            <person name="Yamashiro T."/>
            <person name="Shiraishi A."/>
            <person name="Satake H."/>
            <person name="Nakayama K."/>
        </authorList>
    </citation>
    <scope>NUCLEOTIDE SEQUENCE</scope>
</reference>
<proteinExistence type="predicted"/>
<evidence type="ECO:0000256" key="1">
    <source>
        <dbReference type="SAM" id="MobiDB-lite"/>
    </source>
</evidence>
<comment type="caution">
    <text evidence="2">The sequence shown here is derived from an EMBL/GenBank/DDBJ whole genome shotgun (WGS) entry which is preliminary data.</text>
</comment>
<accession>A0ABQ5BK76</accession>
<reference evidence="2" key="1">
    <citation type="journal article" date="2022" name="Int. J. Mol. Sci.">
        <title>Draft Genome of Tanacetum Coccineum: Genomic Comparison of Closely Related Tanacetum-Family Plants.</title>
        <authorList>
            <person name="Yamashiro T."/>
            <person name="Shiraishi A."/>
            <person name="Nakayama K."/>
            <person name="Satake H."/>
        </authorList>
    </citation>
    <scope>NUCLEOTIDE SEQUENCE</scope>
</reference>
<evidence type="ECO:0000313" key="2">
    <source>
        <dbReference type="EMBL" id="GJT14644.1"/>
    </source>
</evidence>
<dbReference type="EMBL" id="BQNB010013330">
    <property type="protein sequence ID" value="GJT14644.1"/>
    <property type="molecule type" value="Genomic_DNA"/>
</dbReference>
<dbReference type="Proteomes" id="UP001151760">
    <property type="component" value="Unassembled WGS sequence"/>
</dbReference>